<evidence type="ECO:0000256" key="2">
    <source>
        <dbReference type="SAM" id="Phobius"/>
    </source>
</evidence>
<keyword evidence="2" id="KW-0812">Transmembrane</keyword>
<name>A0A2T6BJY4_9RHOB</name>
<keyword evidence="2" id="KW-1133">Transmembrane helix</keyword>
<keyword evidence="4" id="KW-1185">Reference proteome</keyword>
<keyword evidence="2" id="KW-0472">Membrane</keyword>
<feature type="region of interest" description="Disordered" evidence="1">
    <location>
        <begin position="35"/>
        <end position="56"/>
    </location>
</feature>
<proteinExistence type="predicted"/>
<gene>
    <name evidence="3" type="ORF">C8N43_1025</name>
</gene>
<protein>
    <submittedName>
        <fullName evidence="3">Uncharacterized protein</fullName>
    </submittedName>
</protein>
<dbReference type="Proteomes" id="UP000243978">
    <property type="component" value="Unassembled WGS sequence"/>
</dbReference>
<organism evidence="3 4">
    <name type="scientific">Litoreibacter ponti</name>
    <dbReference type="NCBI Taxonomy" id="1510457"/>
    <lineage>
        <taxon>Bacteria</taxon>
        <taxon>Pseudomonadati</taxon>
        <taxon>Pseudomonadota</taxon>
        <taxon>Alphaproteobacteria</taxon>
        <taxon>Rhodobacterales</taxon>
        <taxon>Roseobacteraceae</taxon>
        <taxon>Litoreibacter</taxon>
    </lineage>
</organism>
<evidence type="ECO:0000256" key="1">
    <source>
        <dbReference type="SAM" id="MobiDB-lite"/>
    </source>
</evidence>
<evidence type="ECO:0000313" key="3">
    <source>
        <dbReference type="EMBL" id="PTX56368.1"/>
    </source>
</evidence>
<dbReference type="RefSeq" id="WP_170114409.1">
    <property type="nucleotide sequence ID" value="NZ_QBKS01000001.1"/>
</dbReference>
<comment type="caution">
    <text evidence="3">The sequence shown here is derived from an EMBL/GenBank/DDBJ whole genome shotgun (WGS) entry which is preliminary data.</text>
</comment>
<evidence type="ECO:0000313" key="4">
    <source>
        <dbReference type="Proteomes" id="UP000243978"/>
    </source>
</evidence>
<feature type="compositionally biased region" description="Basic and acidic residues" evidence="1">
    <location>
        <begin position="47"/>
        <end position="56"/>
    </location>
</feature>
<sequence>MFVETFLPLLSFGTMLAVIVFAIMSQNKVLARMDNPDAPKSTLASDKSSHGKPADV</sequence>
<reference evidence="3 4" key="1">
    <citation type="submission" date="2018-04" db="EMBL/GenBank/DDBJ databases">
        <title>Genomic Encyclopedia of Archaeal and Bacterial Type Strains, Phase II (KMG-II): from individual species to whole genera.</title>
        <authorList>
            <person name="Goeker M."/>
        </authorList>
    </citation>
    <scope>NUCLEOTIDE SEQUENCE [LARGE SCALE GENOMIC DNA]</scope>
    <source>
        <strain evidence="3 4">DSM 100977</strain>
    </source>
</reference>
<dbReference type="EMBL" id="QBKS01000001">
    <property type="protein sequence ID" value="PTX56368.1"/>
    <property type="molecule type" value="Genomic_DNA"/>
</dbReference>
<dbReference type="AlphaFoldDB" id="A0A2T6BJY4"/>
<feature type="transmembrane region" description="Helical" evidence="2">
    <location>
        <begin position="6"/>
        <end position="24"/>
    </location>
</feature>
<accession>A0A2T6BJY4</accession>